<comment type="caution">
    <text evidence="1">The sequence shown here is derived from an EMBL/GenBank/DDBJ whole genome shotgun (WGS) entry which is preliminary data.</text>
</comment>
<protein>
    <submittedName>
        <fullName evidence="1">Type II toxin-antitoxin system VapB family antitoxin</fullName>
    </submittedName>
</protein>
<name>A0ABU3Y3H1_9SPHN</name>
<proteinExistence type="predicted"/>
<reference evidence="1 2" key="1">
    <citation type="submission" date="2023-10" db="EMBL/GenBank/DDBJ databases">
        <title>Sphingomonas sp. HF-S4 16S ribosomal RNA gene Genome sequencing and assembly.</title>
        <authorList>
            <person name="Lee H."/>
        </authorList>
    </citation>
    <scope>NUCLEOTIDE SEQUENCE [LARGE SCALE GENOMIC DNA]</scope>
    <source>
        <strain evidence="1 2">HF-S4</strain>
    </source>
</reference>
<dbReference type="EMBL" id="JAWJEJ010000001">
    <property type="protein sequence ID" value="MDV3455919.1"/>
    <property type="molecule type" value="Genomic_DNA"/>
</dbReference>
<keyword evidence="2" id="KW-1185">Reference proteome</keyword>
<accession>A0ABU3Y3H1</accession>
<evidence type="ECO:0000313" key="1">
    <source>
        <dbReference type="EMBL" id="MDV3455919.1"/>
    </source>
</evidence>
<dbReference type="Proteomes" id="UP001273531">
    <property type="component" value="Unassembled WGS sequence"/>
</dbReference>
<organism evidence="1 2">
    <name type="scientific">Sphingomonas agrestis</name>
    <dbReference type="NCBI Taxonomy" id="3080540"/>
    <lineage>
        <taxon>Bacteria</taxon>
        <taxon>Pseudomonadati</taxon>
        <taxon>Pseudomonadota</taxon>
        <taxon>Alphaproteobacteria</taxon>
        <taxon>Sphingomonadales</taxon>
        <taxon>Sphingomonadaceae</taxon>
        <taxon>Sphingomonas</taxon>
    </lineage>
</organism>
<sequence length="116" mass="13321">MIVRAMRGNYASFVVAQAMVECGTTEVEMTVQLNIKDPETVRLARELAGATGQPVTQAIKQALEHELRRREEEVDATVTRLREIAREFRADIPEEWRGRTSKEWMEDIYDSDGLPR</sequence>
<dbReference type="RefSeq" id="WP_317225124.1">
    <property type="nucleotide sequence ID" value="NZ_JAWJEJ010000001.1"/>
</dbReference>
<dbReference type="InterPro" id="IPR011660">
    <property type="entry name" value="VapB-like"/>
</dbReference>
<gene>
    <name evidence="1" type="ORF">RZN05_02910</name>
</gene>
<evidence type="ECO:0000313" key="2">
    <source>
        <dbReference type="Proteomes" id="UP001273531"/>
    </source>
</evidence>
<dbReference type="Pfam" id="PF07704">
    <property type="entry name" value="PSK_trans_fac"/>
    <property type="match status" value="1"/>
</dbReference>